<dbReference type="RefSeq" id="WP_132952461.1">
    <property type="nucleotide sequence ID" value="NZ_SLXU01000015.1"/>
</dbReference>
<dbReference type="EMBL" id="SLXU01000015">
    <property type="protein sequence ID" value="TCP59837.1"/>
    <property type="molecule type" value="Genomic_DNA"/>
</dbReference>
<dbReference type="Pfam" id="PF00814">
    <property type="entry name" value="TsaD"/>
    <property type="match status" value="1"/>
</dbReference>
<dbReference type="AlphaFoldDB" id="A0A4R2RCZ5"/>
<name>A0A4R2RCZ5_9RHOB</name>
<evidence type="ECO:0000313" key="4">
    <source>
        <dbReference type="Proteomes" id="UP000295050"/>
    </source>
</evidence>
<evidence type="ECO:0000259" key="2">
    <source>
        <dbReference type="Pfam" id="PF00814"/>
    </source>
</evidence>
<gene>
    <name evidence="3" type="ORF">EV663_11547</name>
</gene>
<dbReference type="OrthoDB" id="9809995at2"/>
<comment type="caution">
    <text evidence="3">The sequence shown here is derived from an EMBL/GenBank/DDBJ whole genome shotgun (WGS) entry which is preliminary data.</text>
</comment>
<evidence type="ECO:0000313" key="3">
    <source>
        <dbReference type="EMBL" id="TCP59837.1"/>
    </source>
</evidence>
<reference evidence="3 4" key="1">
    <citation type="submission" date="2019-03" db="EMBL/GenBank/DDBJ databases">
        <title>Genomic Encyclopedia of Type Strains, Phase IV (KMG-IV): sequencing the most valuable type-strain genomes for metagenomic binning, comparative biology and taxonomic classification.</title>
        <authorList>
            <person name="Goeker M."/>
        </authorList>
    </citation>
    <scope>NUCLEOTIDE SEQUENCE [LARGE SCALE GENOMIC DNA]</scope>
    <source>
        <strain evidence="3 4">DSM 24766</strain>
    </source>
</reference>
<dbReference type="InterPro" id="IPR000905">
    <property type="entry name" value="Gcp-like_dom"/>
</dbReference>
<dbReference type="GO" id="GO:0005829">
    <property type="term" value="C:cytosol"/>
    <property type="evidence" value="ECO:0007669"/>
    <property type="project" value="TreeGrafter"/>
</dbReference>
<dbReference type="NCBIfam" id="TIGR03725">
    <property type="entry name" value="T6A_YeaZ"/>
    <property type="match status" value="1"/>
</dbReference>
<protein>
    <submittedName>
        <fullName evidence="3">tRNA threonylcarbamoyl adenosine modification protein YeaZ</fullName>
    </submittedName>
</protein>
<dbReference type="InterPro" id="IPR043129">
    <property type="entry name" value="ATPase_NBD"/>
</dbReference>
<accession>A0A4R2RCZ5</accession>
<feature type="region of interest" description="Disordered" evidence="1">
    <location>
        <begin position="198"/>
        <end position="219"/>
    </location>
</feature>
<dbReference type="Gene3D" id="3.30.420.40">
    <property type="match status" value="2"/>
</dbReference>
<feature type="domain" description="Gcp-like" evidence="2">
    <location>
        <begin position="38"/>
        <end position="125"/>
    </location>
</feature>
<evidence type="ECO:0000256" key="1">
    <source>
        <dbReference type="SAM" id="MobiDB-lite"/>
    </source>
</evidence>
<proteinExistence type="predicted"/>
<dbReference type="Proteomes" id="UP000295050">
    <property type="component" value="Unassembled WGS sequence"/>
</dbReference>
<organism evidence="3 4">
    <name type="scientific">Rhodovulum bhavnagarense</name>
    <dbReference type="NCBI Taxonomy" id="992286"/>
    <lineage>
        <taxon>Bacteria</taxon>
        <taxon>Pseudomonadati</taxon>
        <taxon>Pseudomonadota</taxon>
        <taxon>Alphaproteobacteria</taxon>
        <taxon>Rhodobacterales</taxon>
        <taxon>Paracoccaceae</taxon>
        <taxon>Rhodovulum</taxon>
    </lineage>
</organism>
<dbReference type="InterPro" id="IPR022496">
    <property type="entry name" value="T6A_TsaB"/>
</dbReference>
<dbReference type="PANTHER" id="PTHR11735:SF11">
    <property type="entry name" value="TRNA THREONYLCARBAMOYLADENOSINE BIOSYNTHESIS PROTEIN TSAB"/>
    <property type="match status" value="1"/>
</dbReference>
<feature type="compositionally biased region" description="Pro residues" evidence="1">
    <location>
        <begin position="210"/>
        <end position="219"/>
    </location>
</feature>
<sequence>MGNPTLLAFDTSAAHCAAALLRGGRILVSRRVEMGRGQAEQIVPLLEDLLEEGGTDWRGLDAVGVGVGPGNFTGIRISVALARGLALGLGVPAIGVSSFEALAEGEEGPVLVSLSAPRGSVYLQAMVHGRDVSAPIQIAPEAVAELTLAPGTRVIGAQAGILGAGLGLPALPRGIDDIAPRIARVAAARLGEAQPRPAPLYLRPADAAPPSDPPPVILP</sequence>
<dbReference type="SUPFAM" id="SSF53067">
    <property type="entry name" value="Actin-like ATPase domain"/>
    <property type="match status" value="1"/>
</dbReference>
<keyword evidence="4" id="KW-1185">Reference proteome</keyword>
<dbReference type="GO" id="GO:0002949">
    <property type="term" value="P:tRNA threonylcarbamoyladenosine modification"/>
    <property type="evidence" value="ECO:0007669"/>
    <property type="project" value="InterPro"/>
</dbReference>
<dbReference type="PANTHER" id="PTHR11735">
    <property type="entry name" value="TRNA N6-ADENOSINE THREONYLCARBAMOYLTRANSFERASE"/>
    <property type="match status" value="1"/>
</dbReference>